<protein>
    <recommendedName>
        <fullName evidence="4">Transmembrane protein</fullName>
    </recommendedName>
</protein>
<keyword evidence="1" id="KW-1133">Transmembrane helix</keyword>
<dbReference type="RefSeq" id="WP_123151752.1">
    <property type="nucleotide sequence ID" value="NZ_FUIG01000092.1"/>
</dbReference>
<feature type="transmembrane region" description="Helical" evidence="1">
    <location>
        <begin position="33"/>
        <end position="50"/>
    </location>
</feature>
<gene>
    <name evidence="2" type="ORF">BQ8482_80182</name>
</gene>
<dbReference type="Proteomes" id="UP000245698">
    <property type="component" value="Unassembled WGS sequence"/>
</dbReference>
<evidence type="ECO:0000256" key="1">
    <source>
        <dbReference type="SAM" id="Phobius"/>
    </source>
</evidence>
<keyword evidence="1" id="KW-0812">Transmembrane</keyword>
<evidence type="ECO:0000313" key="2">
    <source>
        <dbReference type="EMBL" id="SJM35548.1"/>
    </source>
</evidence>
<reference evidence="3" key="1">
    <citation type="submission" date="2016-12" db="EMBL/GenBank/DDBJ databases">
        <authorList>
            <person name="Brunel B."/>
        </authorList>
    </citation>
    <scope>NUCLEOTIDE SEQUENCE [LARGE SCALE GENOMIC DNA]</scope>
</reference>
<sequence length="106" mass="11857">MKHFALRLFTGCIAIAGGIYFRDFWRSDFGPPTFIFLVCLGVTLVMSWRGKGKSWSLLPGLIFGMATAITLTITYFVNLYAGVATLIVLLVLGRKSGFLDWWVSKQ</sequence>
<feature type="transmembrane region" description="Helical" evidence="1">
    <location>
        <begin position="5"/>
        <end position="21"/>
    </location>
</feature>
<evidence type="ECO:0000313" key="3">
    <source>
        <dbReference type="Proteomes" id="UP000245698"/>
    </source>
</evidence>
<dbReference type="EMBL" id="FUIG01000092">
    <property type="protein sequence ID" value="SJM35548.1"/>
    <property type="molecule type" value="Genomic_DNA"/>
</dbReference>
<organism evidence="2 3">
    <name type="scientific">Mesorhizobium delmotii</name>
    <dbReference type="NCBI Taxonomy" id="1631247"/>
    <lineage>
        <taxon>Bacteria</taxon>
        <taxon>Pseudomonadati</taxon>
        <taxon>Pseudomonadota</taxon>
        <taxon>Alphaproteobacteria</taxon>
        <taxon>Hyphomicrobiales</taxon>
        <taxon>Phyllobacteriaceae</taxon>
        <taxon>Mesorhizobium</taxon>
    </lineage>
</organism>
<dbReference type="AlphaFoldDB" id="A0A2P9AWG3"/>
<keyword evidence="3" id="KW-1185">Reference proteome</keyword>
<evidence type="ECO:0008006" key="4">
    <source>
        <dbReference type="Google" id="ProtNLM"/>
    </source>
</evidence>
<proteinExistence type="predicted"/>
<keyword evidence="1" id="KW-0472">Membrane</keyword>
<accession>A0A2P9AWG3</accession>
<name>A0A2P9AWG3_9HYPH</name>